<dbReference type="PROSITE" id="PS51186">
    <property type="entry name" value="GNAT"/>
    <property type="match status" value="1"/>
</dbReference>
<dbReference type="InterPro" id="IPR000182">
    <property type="entry name" value="GNAT_dom"/>
</dbReference>
<comment type="caution">
    <text evidence="2">The sequence shown here is derived from an EMBL/GenBank/DDBJ whole genome shotgun (WGS) entry which is preliminary data.</text>
</comment>
<reference evidence="2 3" key="1">
    <citation type="submission" date="2024-09" db="EMBL/GenBank/DDBJ databases">
        <authorList>
            <person name="Sun Q."/>
            <person name="Mori K."/>
        </authorList>
    </citation>
    <scope>NUCLEOTIDE SEQUENCE [LARGE SCALE GENOMIC DNA]</scope>
    <source>
        <strain evidence="2 3">CCM 7759</strain>
    </source>
</reference>
<dbReference type="EMBL" id="JBHLWN010000044">
    <property type="protein sequence ID" value="MFC0212987.1"/>
    <property type="molecule type" value="Genomic_DNA"/>
</dbReference>
<keyword evidence="2" id="KW-0808">Transferase</keyword>
<dbReference type="GO" id="GO:0016746">
    <property type="term" value="F:acyltransferase activity"/>
    <property type="evidence" value="ECO:0007669"/>
    <property type="project" value="UniProtKB-KW"/>
</dbReference>
<dbReference type="SUPFAM" id="SSF55729">
    <property type="entry name" value="Acyl-CoA N-acyltransferases (Nat)"/>
    <property type="match status" value="1"/>
</dbReference>
<proteinExistence type="predicted"/>
<gene>
    <name evidence="2" type="ORF">ACFFK0_11065</name>
</gene>
<accession>A0ABV6DK61</accession>
<dbReference type="CDD" id="cd04301">
    <property type="entry name" value="NAT_SF"/>
    <property type="match status" value="1"/>
</dbReference>
<evidence type="ECO:0000313" key="2">
    <source>
        <dbReference type="EMBL" id="MFC0212987.1"/>
    </source>
</evidence>
<dbReference type="Pfam" id="PF00583">
    <property type="entry name" value="Acetyltransf_1"/>
    <property type="match status" value="1"/>
</dbReference>
<evidence type="ECO:0000259" key="1">
    <source>
        <dbReference type="PROSITE" id="PS51186"/>
    </source>
</evidence>
<feature type="domain" description="N-acetyltransferase" evidence="1">
    <location>
        <begin position="4"/>
        <end position="154"/>
    </location>
</feature>
<dbReference type="Gene3D" id="3.40.630.30">
    <property type="match status" value="1"/>
</dbReference>
<dbReference type="EC" id="2.3.-.-" evidence="2"/>
<name>A0ABV6DK61_9BACL</name>
<dbReference type="InterPro" id="IPR016181">
    <property type="entry name" value="Acyl_CoA_acyltransferase"/>
</dbReference>
<dbReference type="RefSeq" id="WP_377470236.1">
    <property type="nucleotide sequence ID" value="NZ_JBHLWN010000044.1"/>
</dbReference>
<keyword evidence="3" id="KW-1185">Reference proteome</keyword>
<protein>
    <submittedName>
        <fullName evidence="2">GNAT family N-acetyltransferase</fullName>
        <ecNumber evidence="2">2.3.-.-</ecNumber>
    </submittedName>
</protein>
<keyword evidence="2" id="KW-0012">Acyltransferase</keyword>
<evidence type="ECO:0000313" key="3">
    <source>
        <dbReference type="Proteomes" id="UP001589776"/>
    </source>
</evidence>
<sequence length="156" mass="17697">MMGANIRPAQTEEATILSDIAIRSKAYWGYDPEYMECAKKDLSISEENILDNWIFVIEAENTIRGFYELRENSKQEAELFWLFVDPTSIGAGYGKKLMKHAIQLAMNNNFIHIRIKSDPNAEGFYKGFGAIVVGESPSTVRPDMKLPVMSLRITQV</sequence>
<dbReference type="Proteomes" id="UP001589776">
    <property type="component" value="Unassembled WGS sequence"/>
</dbReference>
<organism evidence="2 3">
    <name type="scientific">Paenibacillus chartarius</name>
    <dbReference type="NCBI Taxonomy" id="747481"/>
    <lineage>
        <taxon>Bacteria</taxon>
        <taxon>Bacillati</taxon>
        <taxon>Bacillota</taxon>
        <taxon>Bacilli</taxon>
        <taxon>Bacillales</taxon>
        <taxon>Paenibacillaceae</taxon>
        <taxon>Paenibacillus</taxon>
    </lineage>
</organism>